<dbReference type="KEGG" id="gai:IMCC3135_32315"/>
<organism evidence="2 3">
    <name type="scientific">Granulosicoccus antarcticus IMCC3135</name>
    <dbReference type="NCBI Taxonomy" id="1192854"/>
    <lineage>
        <taxon>Bacteria</taxon>
        <taxon>Pseudomonadati</taxon>
        <taxon>Pseudomonadota</taxon>
        <taxon>Gammaproteobacteria</taxon>
        <taxon>Chromatiales</taxon>
        <taxon>Granulosicoccaceae</taxon>
        <taxon>Granulosicoccus</taxon>
    </lineage>
</organism>
<keyword evidence="3" id="KW-1185">Reference proteome</keyword>
<feature type="compositionally biased region" description="Basic and acidic residues" evidence="1">
    <location>
        <begin position="308"/>
        <end position="324"/>
    </location>
</feature>
<evidence type="ECO:0008006" key="4">
    <source>
        <dbReference type="Google" id="ProtNLM"/>
    </source>
</evidence>
<dbReference type="Proteomes" id="UP000250079">
    <property type="component" value="Chromosome"/>
</dbReference>
<evidence type="ECO:0000256" key="1">
    <source>
        <dbReference type="SAM" id="MobiDB-lite"/>
    </source>
</evidence>
<proteinExistence type="predicted"/>
<evidence type="ECO:0000313" key="3">
    <source>
        <dbReference type="Proteomes" id="UP000250079"/>
    </source>
</evidence>
<protein>
    <recommendedName>
        <fullName evidence="4">DUF349 domain-containing protein</fullName>
    </recommendedName>
</protein>
<gene>
    <name evidence="2" type="ORF">IMCC3135_32315</name>
</gene>
<dbReference type="OrthoDB" id="5523335at2"/>
<feature type="compositionally biased region" description="Low complexity" evidence="1">
    <location>
        <begin position="288"/>
        <end position="307"/>
    </location>
</feature>
<feature type="region of interest" description="Disordered" evidence="1">
    <location>
        <begin position="288"/>
        <end position="324"/>
    </location>
</feature>
<name>A0A2Z2P2G8_9GAMM</name>
<reference evidence="2 3" key="1">
    <citation type="submission" date="2016-12" db="EMBL/GenBank/DDBJ databases">
        <authorList>
            <person name="Song W.-J."/>
            <person name="Kurnit D.M."/>
        </authorList>
    </citation>
    <scope>NUCLEOTIDE SEQUENCE [LARGE SCALE GENOMIC DNA]</scope>
    <source>
        <strain evidence="2 3">IMCC3135</strain>
    </source>
</reference>
<sequence length="992" mass="109893">MLDWVRQLVYWCLPTGFVRFLRISSVKNFLKSATHQHKDPQVRLGFINDVNAETPEAQKTLTELAKNDVDLAVRVAAIGKLNDLDTLRELLDANGDDAGAISSAAESRLIERFSSGTVTDDAVRGLLASHGARLALPIAAHSTVSEQREMALQAIDDEATLVTVVQQSRLHDARLAAAMRLSQHDSMRAALTAVRSRDKLVAKQLQQKLDTAAAEEAALIARRHAVTTTLKQVESLNEGVWTPQDGGRLQAARERWASLDAGERSSYESAFATAMTAAEQRLADYTKAQEAPVAADEAPAAAPAATDETAHASGDTDKAADKDDVAVPAEEVVAEVVVEIPKVEDPALPPVQSVLAPATIAELPAVLESAQTMVAADEKLSASTHVKSVLAHGQSVAVLFDPPYEVNKARPGALQSRIKRVSALLDITKLLPGIDLSDHAYVSELQAHLDVLNDRMAKARQESSDRIKATHRQFAALSGIIKEGKWGPANSMMRRLQKKLGVMEAEERVSLDDKLARAEQQLAEMADWQDFAARPKLEALCESMEALITKELSPEALAKEVRELQSAWKGMGVSRASNDLWTRFKTAGDSAYEPCKEWFDSRQQERQEKLDAKALLCEGLEATQAELAAAEPDAEPDWKAIVRQVNNAKRDWSRNRVPDRKPDKALEARFSAALKPFEKSLAEQYDQNVKEKQELVEKVAALAEGEITQHTANQAKSLLSAWKLIGIMRRKEDQALWEVFNGHLGTIFKHQHQVEREKQRAGLEHVFRAKDIIKRLKQLAKGDSLDEAEVQGLTLEFQALAEFPERDKKFLLRDFRQALDACSRVQDNASRRRAQAEVEERLRLLALCEQLERAVEQPDAAGDTLVDDVTHAWDSSDARVSPEIAALLDKRRDAALAHLNNKTTPDYSTNETLRRNLLIKMEVAAGVETPAEDKARRMQYQLQNLQQGMQSSGLDDSRQVLEQLEREWLSTGPVANAIHDALQSRFLKAYRR</sequence>
<dbReference type="Pfam" id="PF03993">
    <property type="entry name" value="DUF349"/>
    <property type="match status" value="2"/>
</dbReference>
<dbReference type="InterPro" id="IPR007139">
    <property type="entry name" value="DUF349"/>
</dbReference>
<accession>A0A2Z2P2G8</accession>
<evidence type="ECO:0000313" key="2">
    <source>
        <dbReference type="EMBL" id="ASJ76508.1"/>
    </source>
</evidence>
<dbReference type="AlphaFoldDB" id="A0A2Z2P2G8"/>
<dbReference type="EMBL" id="CP018632">
    <property type="protein sequence ID" value="ASJ76508.1"/>
    <property type="molecule type" value="Genomic_DNA"/>
</dbReference>